<comment type="caution">
    <text evidence="1">The sequence shown here is derived from an EMBL/GenBank/DDBJ whole genome shotgun (WGS) entry which is preliminary data.</text>
</comment>
<evidence type="ECO:0000313" key="1">
    <source>
        <dbReference type="EMBL" id="MDI3320903.1"/>
    </source>
</evidence>
<dbReference type="InterPro" id="IPR025737">
    <property type="entry name" value="FApF"/>
</dbReference>
<accession>A0ABT6RE95</accession>
<sequence>MRNLLTLLLLIVLTISCEAQVVKRIKKGRRFKSESQFALDKNDFQAEWEIGRETIDSQLTTIIYPNLILHYALSDRLEVNTEMSLITAKNKSYSSKQNTTGIEPVLVGANYQVLRDNDNSPSVIVSAQLAIPFLSTKEFTINYFSPVLQISLQEALYEKWIFGLSGGLLWDGYSTSPNFTYNASTSYYYKKRWMVTAECFGFINDDMVQNNLDASLAYTINDLVQFGITAGTGISHFAPKNYFAVNGTWGFNTSKKSHGH</sequence>
<dbReference type="PROSITE" id="PS51257">
    <property type="entry name" value="PROKAR_LIPOPROTEIN"/>
    <property type="match status" value="1"/>
</dbReference>
<gene>
    <name evidence="1" type="ORF">QJ048_14020</name>
</gene>
<protein>
    <submittedName>
        <fullName evidence="1">Transporter</fullName>
    </submittedName>
</protein>
<dbReference type="Pfam" id="PF13557">
    <property type="entry name" value="Phenol_MetA_deg"/>
    <property type="match status" value="1"/>
</dbReference>
<dbReference type="EMBL" id="JASBRG010000007">
    <property type="protein sequence ID" value="MDI3320903.1"/>
    <property type="molecule type" value="Genomic_DNA"/>
</dbReference>
<organism evidence="1 2">
    <name type="scientific">Pinibacter soli</name>
    <dbReference type="NCBI Taxonomy" id="3044211"/>
    <lineage>
        <taxon>Bacteria</taxon>
        <taxon>Pseudomonadati</taxon>
        <taxon>Bacteroidota</taxon>
        <taxon>Chitinophagia</taxon>
        <taxon>Chitinophagales</taxon>
        <taxon>Chitinophagaceae</taxon>
        <taxon>Pinibacter</taxon>
    </lineage>
</organism>
<name>A0ABT6RE95_9BACT</name>
<proteinExistence type="predicted"/>
<keyword evidence="2" id="KW-1185">Reference proteome</keyword>
<evidence type="ECO:0000313" key="2">
    <source>
        <dbReference type="Proteomes" id="UP001226434"/>
    </source>
</evidence>
<reference evidence="1 2" key="1">
    <citation type="submission" date="2023-05" db="EMBL/GenBank/DDBJ databases">
        <title>Genome sequence of Pinibacter sp. MAH-24.</title>
        <authorList>
            <person name="Huq M.A."/>
        </authorList>
    </citation>
    <scope>NUCLEOTIDE SEQUENCE [LARGE SCALE GENOMIC DNA]</scope>
    <source>
        <strain evidence="1 2">MAH-24</strain>
    </source>
</reference>
<dbReference type="RefSeq" id="WP_282335005.1">
    <property type="nucleotide sequence ID" value="NZ_JASBRG010000007.1"/>
</dbReference>
<dbReference type="Proteomes" id="UP001226434">
    <property type="component" value="Unassembled WGS sequence"/>
</dbReference>